<evidence type="ECO:0000259" key="7">
    <source>
        <dbReference type="PROSITE" id="PS50011"/>
    </source>
</evidence>
<dbReference type="SUPFAM" id="SSF56112">
    <property type="entry name" value="Protein kinase-like (PK-like)"/>
    <property type="match status" value="1"/>
</dbReference>
<dbReference type="PROSITE" id="PS50011">
    <property type="entry name" value="PROTEIN_KINASE_DOM"/>
    <property type="match status" value="1"/>
</dbReference>
<dbReference type="SMART" id="SM00220">
    <property type="entry name" value="S_TKc"/>
    <property type="match status" value="1"/>
</dbReference>
<keyword evidence="2 6" id="KW-0547">Nucleotide-binding</keyword>
<reference evidence="8" key="1">
    <citation type="journal article" date="2019" name="Philos. Trans. R. Soc. Lond., B, Biol. Sci.">
        <title>Targeted metagenomic recovery of four divergent viruses reveals shared and distinctive characteristics of giant viruses of marine eukaryotes.</title>
        <authorList>
            <person name="Needham D.M."/>
            <person name="Poirier C."/>
            <person name="Hehenberger E."/>
            <person name="Jimenez V."/>
            <person name="Swalwell J.E."/>
            <person name="Santoro A.E."/>
            <person name="Worden A.Z."/>
        </authorList>
    </citation>
    <scope>NUCLEOTIDE SEQUENCE</scope>
    <source>
        <strain evidence="8">OPacV-662</strain>
    </source>
</reference>
<dbReference type="InterPro" id="IPR008271">
    <property type="entry name" value="Ser/Thr_kinase_AS"/>
</dbReference>
<feature type="domain" description="Protein kinase" evidence="7">
    <location>
        <begin position="1"/>
        <end position="268"/>
    </location>
</feature>
<dbReference type="PANTHER" id="PTHR11042">
    <property type="entry name" value="EUKARYOTIC TRANSLATION INITIATION FACTOR 2-ALPHA KINASE EIF2-ALPHA KINASE -RELATED"/>
    <property type="match status" value="1"/>
</dbReference>
<dbReference type="PROSITE" id="PS00108">
    <property type="entry name" value="PROTEIN_KINASE_ST"/>
    <property type="match status" value="1"/>
</dbReference>
<dbReference type="InterPro" id="IPR017441">
    <property type="entry name" value="Protein_kinase_ATP_BS"/>
</dbReference>
<comment type="similarity">
    <text evidence="5">Belongs to the protein kinase superfamily. Ser/Thr protein kinase family. GCN2 subfamily.</text>
</comment>
<accession>A0A5J6VIS1</accession>
<proteinExistence type="inferred from homology"/>
<evidence type="ECO:0000256" key="1">
    <source>
        <dbReference type="ARBA" id="ARBA00022679"/>
    </source>
</evidence>
<evidence type="ECO:0000256" key="6">
    <source>
        <dbReference type="PROSITE-ProRule" id="PRU10141"/>
    </source>
</evidence>
<feature type="binding site" evidence="6">
    <location>
        <position position="35"/>
    </location>
    <ligand>
        <name>ATP</name>
        <dbReference type="ChEBI" id="CHEBI:30616"/>
    </ligand>
</feature>
<dbReference type="EMBL" id="MN448274">
    <property type="protein sequence ID" value="QFG73972.1"/>
    <property type="molecule type" value="Genomic_DNA"/>
</dbReference>
<keyword evidence="3 8" id="KW-0418">Kinase</keyword>
<evidence type="ECO:0000256" key="2">
    <source>
        <dbReference type="ARBA" id="ARBA00022741"/>
    </source>
</evidence>
<keyword evidence="1" id="KW-0808">Transferase</keyword>
<dbReference type="InterPro" id="IPR011009">
    <property type="entry name" value="Kinase-like_dom_sf"/>
</dbReference>
<evidence type="ECO:0000256" key="4">
    <source>
        <dbReference type="ARBA" id="ARBA00022840"/>
    </source>
</evidence>
<dbReference type="GO" id="GO:0005524">
    <property type="term" value="F:ATP binding"/>
    <property type="evidence" value="ECO:0007669"/>
    <property type="project" value="UniProtKB-UniRule"/>
</dbReference>
<name>A0A5J6VIS1_9VIRU</name>
<dbReference type="PROSITE" id="PS00107">
    <property type="entry name" value="PROTEIN_KINASE_ATP"/>
    <property type="match status" value="1"/>
</dbReference>
<dbReference type="Pfam" id="PF00069">
    <property type="entry name" value="Pkinase"/>
    <property type="match status" value="1"/>
</dbReference>
<dbReference type="InterPro" id="IPR000719">
    <property type="entry name" value="Prot_kinase_dom"/>
</dbReference>
<dbReference type="InterPro" id="IPR050339">
    <property type="entry name" value="CC_SR_Kinase"/>
</dbReference>
<keyword evidence="4 6" id="KW-0067">ATP-binding</keyword>
<sequence length="268" mass="31082">MITQQIIGNGGFGCVFSATHPIDKQKYAIKVIPIKQTNIQKKLQEVRLLAKCDHPNIIRYYNCWITQTISNETMLALTHITDNDSQNIDIIHQYLHVQMEFMDINLKEYLYREKLNMVNKIHIVKDICNGVNYLHSRNIIHRDLKPENILLYDGINIQCKITDFGLSISTCDTDLMSNQFLESYEGSYSYMAPELLNGMSTTAVDIYSLGLIFIEIMEGYSTEMEKLTAFEDFKQNGYVKSSIINNMIMLNHNDRPHIELVQKQLKKK</sequence>
<evidence type="ECO:0000256" key="5">
    <source>
        <dbReference type="ARBA" id="ARBA00037982"/>
    </source>
</evidence>
<evidence type="ECO:0000313" key="8">
    <source>
        <dbReference type="EMBL" id="QFG73972.1"/>
    </source>
</evidence>
<dbReference type="GO" id="GO:0004672">
    <property type="term" value="F:protein kinase activity"/>
    <property type="evidence" value="ECO:0007669"/>
    <property type="project" value="InterPro"/>
</dbReference>
<organism evidence="8">
    <name type="scientific">Megaviridae environmental sample</name>
    <dbReference type="NCBI Taxonomy" id="1737588"/>
    <lineage>
        <taxon>Viruses</taxon>
        <taxon>Varidnaviria</taxon>
        <taxon>Bamfordvirae</taxon>
        <taxon>Nucleocytoviricota</taxon>
        <taxon>Megaviricetes</taxon>
        <taxon>Imitervirales</taxon>
        <taxon>Mimiviridae</taxon>
        <taxon>environmental samples</taxon>
    </lineage>
</organism>
<evidence type="ECO:0000256" key="3">
    <source>
        <dbReference type="ARBA" id="ARBA00022777"/>
    </source>
</evidence>
<dbReference type="Gene3D" id="1.10.510.10">
    <property type="entry name" value="Transferase(Phosphotransferase) domain 1"/>
    <property type="match status" value="1"/>
</dbReference>
<protein>
    <submittedName>
        <fullName evidence="8">Protein kinase domain protein</fullName>
    </submittedName>
</protein>
<dbReference type="Gene3D" id="3.30.200.20">
    <property type="entry name" value="Phosphorylase Kinase, domain 1"/>
    <property type="match status" value="1"/>
</dbReference>